<proteinExistence type="predicted"/>
<dbReference type="Proteomes" id="UP000305067">
    <property type="component" value="Unassembled WGS sequence"/>
</dbReference>
<evidence type="ECO:0000313" key="2">
    <source>
        <dbReference type="Proteomes" id="UP000305067"/>
    </source>
</evidence>
<organism evidence="1 2">
    <name type="scientific">Pterulicium gracile</name>
    <dbReference type="NCBI Taxonomy" id="1884261"/>
    <lineage>
        <taxon>Eukaryota</taxon>
        <taxon>Fungi</taxon>
        <taxon>Dikarya</taxon>
        <taxon>Basidiomycota</taxon>
        <taxon>Agaricomycotina</taxon>
        <taxon>Agaricomycetes</taxon>
        <taxon>Agaricomycetidae</taxon>
        <taxon>Agaricales</taxon>
        <taxon>Pleurotineae</taxon>
        <taxon>Pterulaceae</taxon>
        <taxon>Pterulicium</taxon>
    </lineage>
</organism>
<gene>
    <name evidence="1" type="ORF">BDV98DRAFT_421824</name>
</gene>
<sequence>MEFAGERFARTTYRQSADLYRTHQHLEFSHPLPVYLSVAIPASTSFPILHLVQSHSNRITSLHLGLFPCITPLSIMNIHTSFPNLSELRIWCQGDPGLLQSSEGPETQHSHHPQLFAGAASLQEVSIGSIFPELVELPWSQIQTLRFESLLTYRDPLRFHAILSHCHHLAHLELHLHSSYITDLNPMELVRLPLLRVFTFSADSHFQINSAVLHCLRLSSLKISNLMGKVDMVFPKFCIIYSKCTLHTVILNGFSVDDPAELFQLARFLHHLPSAVRLSISFL</sequence>
<dbReference type="EMBL" id="ML178899">
    <property type="protein sequence ID" value="TFK95244.1"/>
    <property type="molecule type" value="Genomic_DNA"/>
</dbReference>
<reference evidence="1 2" key="1">
    <citation type="journal article" date="2019" name="Nat. Ecol. Evol.">
        <title>Megaphylogeny resolves global patterns of mushroom evolution.</title>
        <authorList>
            <person name="Varga T."/>
            <person name="Krizsan K."/>
            <person name="Foldi C."/>
            <person name="Dima B."/>
            <person name="Sanchez-Garcia M."/>
            <person name="Sanchez-Ramirez S."/>
            <person name="Szollosi G.J."/>
            <person name="Szarkandi J.G."/>
            <person name="Papp V."/>
            <person name="Albert L."/>
            <person name="Andreopoulos W."/>
            <person name="Angelini C."/>
            <person name="Antonin V."/>
            <person name="Barry K.W."/>
            <person name="Bougher N.L."/>
            <person name="Buchanan P."/>
            <person name="Buyck B."/>
            <person name="Bense V."/>
            <person name="Catcheside P."/>
            <person name="Chovatia M."/>
            <person name="Cooper J."/>
            <person name="Damon W."/>
            <person name="Desjardin D."/>
            <person name="Finy P."/>
            <person name="Geml J."/>
            <person name="Haridas S."/>
            <person name="Hughes K."/>
            <person name="Justo A."/>
            <person name="Karasinski D."/>
            <person name="Kautmanova I."/>
            <person name="Kiss B."/>
            <person name="Kocsube S."/>
            <person name="Kotiranta H."/>
            <person name="LaButti K.M."/>
            <person name="Lechner B.E."/>
            <person name="Liimatainen K."/>
            <person name="Lipzen A."/>
            <person name="Lukacs Z."/>
            <person name="Mihaltcheva S."/>
            <person name="Morgado L.N."/>
            <person name="Niskanen T."/>
            <person name="Noordeloos M.E."/>
            <person name="Ohm R.A."/>
            <person name="Ortiz-Santana B."/>
            <person name="Ovrebo C."/>
            <person name="Racz N."/>
            <person name="Riley R."/>
            <person name="Savchenko A."/>
            <person name="Shiryaev A."/>
            <person name="Soop K."/>
            <person name="Spirin V."/>
            <person name="Szebenyi C."/>
            <person name="Tomsovsky M."/>
            <person name="Tulloss R.E."/>
            <person name="Uehling J."/>
            <person name="Grigoriev I.V."/>
            <person name="Vagvolgyi C."/>
            <person name="Papp T."/>
            <person name="Martin F.M."/>
            <person name="Miettinen O."/>
            <person name="Hibbett D.S."/>
            <person name="Nagy L.G."/>
        </authorList>
    </citation>
    <scope>NUCLEOTIDE SEQUENCE [LARGE SCALE GENOMIC DNA]</scope>
    <source>
        <strain evidence="1 2">CBS 309.79</strain>
    </source>
</reference>
<dbReference type="Gene3D" id="3.80.10.10">
    <property type="entry name" value="Ribonuclease Inhibitor"/>
    <property type="match status" value="1"/>
</dbReference>
<protein>
    <recommendedName>
        <fullName evidence="3">F-box domain-containing protein</fullName>
    </recommendedName>
</protein>
<evidence type="ECO:0008006" key="3">
    <source>
        <dbReference type="Google" id="ProtNLM"/>
    </source>
</evidence>
<evidence type="ECO:0000313" key="1">
    <source>
        <dbReference type="EMBL" id="TFK95244.1"/>
    </source>
</evidence>
<keyword evidence="2" id="KW-1185">Reference proteome</keyword>
<dbReference type="AlphaFoldDB" id="A0A5C3PZG1"/>
<accession>A0A5C3PZG1</accession>
<name>A0A5C3PZG1_9AGAR</name>
<dbReference type="InterPro" id="IPR032675">
    <property type="entry name" value="LRR_dom_sf"/>
</dbReference>